<proteinExistence type="predicted"/>
<protein>
    <submittedName>
        <fullName evidence="2">Uncharacterized protein</fullName>
    </submittedName>
</protein>
<keyword evidence="3" id="KW-1185">Reference proteome</keyword>
<dbReference type="EMBL" id="FOQT01000002">
    <property type="protein sequence ID" value="SFI07442.1"/>
    <property type="molecule type" value="Genomic_DNA"/>
</dbReference>
<feature type="chain" id="PRO_5011784772" evidence="1">
    <location>
        <begin position="19"/>
        <end position="256"/>
    </location>
</feature>
<feature type="signal peptide" evidence="1">
    <location>
        <begin position="1"/>
        <end position="18"/>
    </location>
</feature>
<sequence>MKNIVLIALFLVFNFGNAQQFSDYKYVYVPKNLKDFKNNKYGLNASVVKSLEKKGYTVIQSEQNEWPQELRQNPCEVAIVNISDTGNFLKNKITFEAKDCHEKVVLSQQGVSSEKDFEIGFKESLEKSMASISASTPTKISAISNETLPVEKSVEVVQKTDLPKPVIIEKVKINASNNFSNGNLTLQKVNISNDKFILVESKSSVPYATFSKSTKNDVFRVLLADGTQTLGYFEDGNYVIEMVNKGGEYIRDIFKK</sequence>
<organism evidence="2 3">
    <name type="scientific">Halpernia frigidisoli</name>
    <dbReference type="NCBI Taxonomy" id="1125876"/>
    <lineage>
        <taxon>Bacteria</taxon>
        <taxon>Pseudomonadati</taxon>
        <taxon>Bacteroidota</taxon>
        <taxon>Flavobacteriia</taxon>
        <taxon>Flavobacteriales</taxon>
        <taxon>Weeksellaceae</taxon>
        <taxon>Chryseobacterium group</taxon>
        <taxon>Halpernia</taxon>
    </lineage>
</organism>
<reference evidence="2 3" key="1">
    <citation type="submission" date="2016-10" db="EMBL/GenBank/DDBJ databases">
        <authorList>
            <person name="de Groot N.N."/>
        </authorList>
    </citation>
    <scope>NUCLEOTIDE SEQUENCE [LARGE SCALE GENOMIC DNA]</scope>
    <source>
        <strain evidence="2 3">DSM 26000</strain>
    </source>
</reference>
<accession>A0A1I3F898</accession>
<evidence type="ECO:0000313" key="2">
    <source>
        <dbReference type="EMBL" id="SFI07442.1"/>
    </source>
</evidence>
<gene>
    <name evidence="2" type="ORF">SAMN05443292_1213</name>
</gene>
<dbReference type="STRING" id="1125876.SAMN05443292_1213"/>
<dbReference type="OrthoDB" id="1274006at2"/>
<evidence type="ECO:0000256" key="1">
    <source>
        <dbReference type="SAM" id="SignalP"/>
    </source>
</evidence>
<name>A0A1I3F898_9FLAO</name>
<evidence type="ECO:0000313" key="3">
    <source>
        <dbReference type="Proteomes" id="UP000198931"/>
    </source>
</evidence>
<dbReference type="Proteomes" id="UP000198931">
    <property type="component" value="Unassembled WGS sequence"/>
</dbReference>
<keyword evidence="1" id="KW-0732">Signal</keyword>
<dbReference type="RefSeq" id="WP_090079250.1">
    <property type="nucleotide sequence ID" value="NZ_FOQT01000002.1"/>
</dbReference>
<dbReference type="AlphaFoldDB" id="A0A1I3F898"/>